<keyword evidence="2" id="KW-1185">Reference proteome</keyword>
<reference evidence="1" key="2">
    <citation type="submission" date="2020-08" db="EMBL/GenBank/DDBJ databases">
        <title>Plant Genome Project.</title>
        <authorList>
            <person name="Zhang R.-G."/>
        </authorList>
    </citation>
    <scope>NUCLEOTIDE SEQUENCE</scope>
    <source>
        <strain evidence="1">Huo1</strain>
        <tissue evidence="1">Leaf</tissue>
    </source>
</reference>
<sequence length="282" mass="32340">MNDWNKIRARSPRKARSSHYFCLKCPNSNLFVEYLDVDLKDVLLSGFPEVSCVEGLVRKDIPARPGVCRVSGALFMVRAGGGGSFTMTWTRRDTAIGSRRSDAKVNLEEDACKPLLVLYDVERNNWEIFAYNLPASEPCYWGSENLVYVGGNILFIIDQASCWVVYDMSAKKKVGKVDVRVEDWDVIMKALYLGSNDMISSSWIFYIFKPNYVKNYCYRNFRYAKVEVIQVQGGDYISTVHFSGILKIGGFDDLYIIADEASIKRTAEENRLKERERRMRSE</sequence>
<dbReference type="EMBL" id="PNBA02000020">
    <property type="protein sequence ID" value="KAG6388643.1"/>
    <property type="molecule type" value="Genomic_DNA"/>
</dbReference>
<gene>
    <name evidence="1" type="ORF">SASPL_150075</name>
</gene>
<dbReference type="Proteomes" id="UP000298416">
    <property type="component" value="Unassembled WGS sequence"/>
</dbReference>
<reference evidence="1" key="1">
    <citation type="submission" date="2018-01" db="EMBL/GenBank/DDBJ databases">
        <authorList>
            <person name="Mao J.F."/>
        </authorList>
    </citation>
    <scope>NUCLEOTIDE SEQUENCE</scope>
    <source>
        <strain evidence="1">Huo1</strain>
        <tissue evidence="1">Leaf</tissue>
    </source>
</reference>
<evidence type="ECO:0000313" key="1">
    <source>
        <dbReference type="EMBL" id="KAG6388643.1"/>
    </source>
</evidence>
<name>A0A8X8W5K1_SALSN</name>
<evidence type="ECO:0000313" key="2">
    <source>
        <dbReference type="Proteomes" id="UP000298416"/>
    </source>
</evidence>
<evidence type="ECO:0008006" key="3">
    <source>
        <dbReference type="Google" id="ProtNLM"/>
    </source>
</evidence>
<organism evidence="1">
    <name type="scientific">Salvia splendens</name>
    <name type="common">Scarlet sage</name>
    <dbReference type="NCBI Taxonomy" id="180675"/>
    <lineage>
        <taxon>Eukaryota</taxon>
        <taxon>Viridiplantae</taxon>
        <taxon>Streptophyta</taxon>
        <taxon>Embryophyta</taxon>
        <taxon>Tracheophyta</taxon>
        <taxon>Spermatophyta</taxon>
        <taxon>Magnoliopsida</taxon>
        <taxon>eudicotyledons</taxon>
        <taxon>Gunneridae</taxon>
        <taxon>Pentapetalae</taxon>
        <taxon>asterids</taxon>
        <taxon>lamiids</taxon>
        <taxon>Lamiales</taxon>
        <taxon>Lamiaceae</taxon>
        <taxon>Nepetoideae</taxon>
        <taxon>Mentheae</taxon>
        <taxon>Salviinae</taxon>
        <taxon>Salvia</taxon>
        <taxon>Salvia subgen. Calosphace</taxon>
        <taxon>core Calosphace</taxon>
    </lineage>
</organism>
<accession>A0A8X8W5K1</accession>
<protein>
    <recommendedName>
        <fullName evidence="3">F-box associated domain-containing protein</fullName>
    </recommendedName>
</protein>
<dbReference type="AlphaFoldDB" id="A0A8X8W5K1"/>
<proteinExistence type="predicted"/>
<comment type="caution">
    <text evidence="1">The sequence shown here is derived from an EMBL/GenBank/DDBJ whole genome shotgun (WGS) entry which is preliminary data.</text>
</comment>